<organism evidence="1">
    <name type="scientific">viral metagenome</name>
    <dbReference type="NCBI Taxonomy" id="1070528"/>
    <lineage>
        <taxon>unclassified sequences</taxon>
        <taxon>metagenomes</taxon>
        <taxon>organismal metagenomes</taxon>
    </lineage>
</organism>
<reference evidence="1" key="1">
    <citation type="journal article" date="2020" name="Nature">
        <title>Giant virus diversity and host interactions through global metagenomics.</title>
        <authorList>
            <person name="Schulz F."/>
            <person name="Roux S."/>
            <person name="Paez-Espino D."/>
            <person name="Jungbluth S."/>
            <person name="Walsh D.A."/>
            <person name="Denef V.J."/>
            <person name="McMahon K.D."/>
            <person name="Konstantinidis K.T."/>
            <person name="Eloe-Fadrosh E.A."/>
            <person name="Kyrpides N.C."/>
            <person name="Woyke T."/>
        </authorList>
    </citation>
    <scope>NUCLEOTIDE SEQUENCE</scope>
    <source>
        <strain evidence="1">GVMAG-M-3300010160-4</strain>
    </source>
</reference>
<dbReference type="AlphaFoldDB" id="A0A6C0BCU0"/>
<dbReference type="EMBL" id="MN739120">
    <property type="protein sequence ID" value="QHS89870.1"/>
    <property type="molecule type" value="Genomic_DNA"/>
</dbReference>
<proteinExistence type="predicted"/>
<accession>A0A6C0BCU0</accession>
<evidence type="ECO:0000313" key="1">
    <source>
        <dbReference type="EMBL" id="QHS89870.1"/>
    </source>
</evidence>
<name>A0A6C0BCU0_9ZZZZ</name>
<sequence length="332" mass="38492">MDYKLKFRDFDEASDYGTQFKFPDVSSKTNQNESFNPNTVSLLNENDFYKRTINADLVLINGIETKNFQIKCKFIEIVSEAFKICTESLEKIILNIPDSYRCEVLNVVGNKVLFQVNIGNLNFTIFEEDSGVNSDIKVVIRNPDNYFSCNNNRHLMEIIYGVFLDLIFYCIGTADDGSPSQYIIDKRNNHRERLQTFSSNNNSLFSTNYGRTLKRNNSIQTTTSSIDISISSLDNGSLNVNSPNLDFSDDKSDMFIGYQSDITDEYYDPLEVFDDIVLKINSMRPLIKNTNRKYLEITKLKIEICDLKNRLKKSQNEAEYYKNKLKENNLWK</sequence>
<protein>
    <submittedName>
        <fullName evidence="1">Uncharacterized protein</fullName>
    </submittedName>
</protein>